<dbReference type="Proteomes" id="UP000091979">
    <property type="component" value="Unassembled WGS sequence"/>
</dbReference>
<dbReference type="InterPro" id="IPR001667">
    <property type="entry name" value="DDH_dom"/>
</dbReference>
<dbReference type="Pfam" id="PF01368">
    <property type="entry name" value="DHH"/>
    <property type="match status" value="1"/>
</dbReference>
<dbReference type="InterPro" id="IPR051319">
    <property type="entry name" value="Oligoribo/pAp-PDE_c-di-AMP_PDE"/>
</dbReference>
<accession>A0A1B7XE18</accession>
<dbReference type="Gene3D" id="3.90.1640.10">
    <property type="entry name" value="inorganic pyrophosphatase (n-terminal core)"/>
    <property type="match status" value="1"/>
</dbReference>
<evidence type="ECO:0000259" key="1">
    <source>
        <dbReference type="Pfam" id="PF01368"/>
    </source>
</evidence>
<feature type="domain" description="DHHA1" evidence="2">
    <location>
        <begin position="224"/>
        <end position="322"/>
    </location>
</feature>
<evidence type="ECO:0008006" key="5">
    <source>
        <dbReference type="Google" id="ProtNLM"/>
    </source>
</evidence>
<dbReference type="InterPro" id="IPR003156">
    <property type="entry name" value="DHHA1_dom"/>
</dbReference>
<dbReference type="PANTHER" id="PTHR47618:SF1">
    <property type="entry name" value="BIFUNCTIONAL OLIGORIBONUCLEASE AND PAP PHOSPHATASE NRNA"/>
    <property type="match status" value="1"/>
</dbReference>
<evidence type="ECO:0000313" key="4">
    <source>
        <dbReference type="Proteomes" id="UP000091979"/>
    </source>
</evidence>
<organism evidence="3 4">
    <name type="scientific">Halodesulfovibrio spirochaetisodalis</name>
    <dbReference type="NCBI Taxonomy" id="1560234"/>
    <lineage>
        <taxon>Bacteria</taxon>
        <taxon>Pseudomonadati</taxon>
        <taxon>Thermodesulfobacteriota</taxon>
        <taxon>Desulfovibrionia</taxon>
        <taxon>Desulfovibrionales</taxon>
        <taxon>Desulfovibrionaceae</taxon>
        <taxon>Halodesulfovibrio</taxon>
    </lineage>
</organism>
<reference evidence="3 4" key="1">
    <citation type="submission" date="2015-01" db="EMBL/GenBank/DDBJ databases">
        <title>Desulfovibrio sp. JC271 draft genome sequence.</title>
        <authorList>
            <person name="Shivani Y."/>
            <person name="Subhash Y."/>
            <person name="Sasikala C."/>
            <person name="Ramana C.V."/>
        </authorList>
    </citation>
    <scope>NUCLEOTIDE SEQUENCE [LARGE SCALE GENOMIC DNA]</scope>
    <source>
        <strain evidence="3 4">JC271</strain>
    </source>
</reference>
<dbReference type="Gene3D" id="3.10.310.30">
    <property type="match status" value="1"/>
</dbReference>
<dbReference type="EMBL" id="JXMS01000010">
    <property type="protein sequence ID" value="OBQ52400.1"/>
    <property type="molecule type" value="Genomic_DNA"/>
</dbReference>
<dbReference type="PATRIC" id="fig|1560234.3.peg.306"/>
<sequence>MPNTVSQIAQAIHANEAFLLTAHINPDGDAVGSVAAMAWLLTKLDKKPIIFLESGIPAYLDWVELPCAVLSTAGELATCKPEQIIVMDCGDAERSGEIMTSYLAETEASVINIDHHLHNPMFGAINLVDTAVSSTGELVANIAEELGLAFEGFLGEGLYLAISSDTGRFAFNNTTARAHEIASQVVRSGLRAGDFNEKLDSDWSVNKIRLWAELFSNIEIALNGKVAYLTLPKALFERTGTEYSDIELIINYLRKIENVDVAMTVRETETGSKASLRSHGAVDVQKMAASLGGGGHKNAAGISLDLPLDAAVETLLATIDQNLVLNEA</sequence>
<dbReference type="InterPro" id="IPR038763">
    <property type="entry name" value="DHH_sf"/>
</dbReference>
<dbReference type="GO" id="GO:0003676">
    <property type="term" value="F:nucleic acid binding"/>
    <property type="evidence" value="ECO:0007669"/>
    <property type="project" value="InterPro"/>
</dbReference>
<dbReference type="Pfam" id="PF02272">
    <property type="entry name" value="DHHA1"/>
    <property type="match status" value="1"/>
</dbReference>
<evidence type="ECO:0000259" key="2">
    <source>
        <dbReference type="Pfam" id="PF02272"/>
    </source>
</evidence>
<dbReference type="PANTHER" id="PTHR47618">
    <property type="entry name" value="BIFUNCTIONAL OLIGORIBONUCLEASE AND PAP PHOSPHATASE NRNA"/>
    <property type="match status" value="1"/>
</dbReference>
<protein>
    <recommendedName>
        <fullName evidence="5">Phosphoesterase</fullName>
    </recommendedName>
</protein>
<dbReference type="RefSeq" id="WP_066854151.1">
    <property type="nucleotide sequence ID" value="NZ_JXMS01000010.1"/>
</dbReference>
<dbReference type="SUPFAM" id="SSF64182">
    <property type="entry name" value="DHH phosphoesterases"/>
    <property type="match status" value="1"/>
</dbReference>
<evidence type="ECO:0000313" key="3">
    <source>
        <dbReference type="EMBL" id="OBQ52400.1"/>
    </source>
</evidence>
<dbReference type="STRING" id="1560234.SP90_07435"/>
<feature type="domain" description="DDH" evidence="1">
    <location>
        <begin position="19"/>
        <end position="144"/>
    </location>
</feature>
<keyword evidence="4" id="KW-1185">Reference proteome</keyword>
<dbReference type="OrthoDB" id="9803668at2"/>
<comment type="caution">
    <text evidence="3">The sequence shown here is derived from an EMBL/GenBank/DDBJ whole genome shotgun (WGS) entry which is preliminary data.</text>
</comment>
<proteinExistence type="predicted"/>
<dbReference type="AlphaFoldDB" id="A0A1B7XE18"/>
<gene>
    <name evidence="3" type="ORF">SP90_07435</name>
</gene>
<name>A0A1B7XE18_9BACT</name>